<evidence type="ECO:0000313" key="1">
    <source>
        <dbReference type="EMBL" id="KAL2055977.1"/>
    </source>
</evidence>
<dbReference type="EMBL" id="JBHFEH010000009">
    <property type="protein sequence ID" value="KAL2055977.1"/>
    <property type="molecule type" value="Genomic_DNA"/>
</dbReference>
<proteinExistence type="predicted"/>
<name>A0ABR4BDQ2_9LECA</name>
<gene>
    <name evidence="1" type="ORF">ABVK25_003619</name>
</gene>
<keyword evidence="2" id="KW-1185">Reference proteome</keyword>
<protein>
    <submittedName>
        <fullName evidence="1">Uncharacterized protein</fullName>
    </submittedName>
</protein>
<evidence type="ECO:0000313" key="2">
    <source>
        <dbReference type="Proteomes" id="UP001590951"/>
    </source>
</evidence>
<accession>A0ABR4BDQ2</accession>
<dbReference type="Proteomes" id="UP001590951">
    <property type="component" value="Unassembled WGS sequence"/>
</dbReference>
<comment type="caution">
    <text evidence="1">The sequence shown here is derived from an EMBL/GenBank/DDBJ whole genome shotgun (WGS) entry which is preliminary data.</text>
</comment>
<reference evidence="1 2" key="1">
    <citation type="submission" date="2024-09" db="EMBL/GenBank/DDBJ databases">
        <title>Rethinking Asexuality: The Enigmatic Case of Functional Sexual Genes in Lepraria (Stereocaulaceae).</title>
        <authorList>
            <person name="Doellman M."/>
            <person name="Sun Y."/>
            <person name="Barcenas-Pena A."/>
            <person name="Lumbsch H.T."/>
            <person name="Grewe F."/>
        </authorList>
    </citation>
    <scope>NUCLEOTIDE SEQUENCE [LARGE SCALE GENOMIC DNA]</scope>
    <source>
        <strain evidence="1 2">Grewe 0041</strain>
    </source>
</reference>
<organism evidence="1 2">
    <name type="scientific">Lepraria finkii</name>
    <dbReference type="NCBI Taxonomy" id="1340010"/>
    <lineage>
        <taxon>Eukaryota</taxon>
        <taxon>Fungi</taxon>
        <taxon>Dikarya</taxon>
        <taxon>Ascomycota</taxon>
        <taxon>Pezizomycotina</taxon>
        <taxon>Lecanoromycetes</taxon>
        <taxon>OSLEUM clade</taxon>
        <taxon>Lecanoromycetidae</taxon>
        <taxon>Lecanorales</taxon>
        <taxon>Lecanorineae</taxon>
        <taxon>Stereocaulaceae</taxon>
        <taxon>Lepraria</taxon>
    </lineage>
</organism>
<sequence length="102" mass="11413">MSLAVRSLPTPALHWPIHTHCVSSRPAIPPTFQSFSPTPYSAPPLESKKPVIPITIDTPQQRKHRRNGVHVFGISVSVSGYFQRCLCINDLHIRSILDGRYS</sequence>